<accession>A0A7C8ZPX9</accession>
<reference evidence="1" key="1">
    <citation type="journal article" date="2013" name="J. Plant Res.">
        <title>Effect of fungi and light on seed germination of three Opuntia species from semiarid lands of central Mexico.</title>
        <authorList>
            <person name="Delgado-Sanchez P."/>
            <person name="Jimenez-Bremont J.F."/>
            <person name="Guerrero-Gonzalez Mde L."/>
            <person name="Flores J."/>
        </authorList>
    </citation>
    <scope>NUCLEOTIDE SEQUENCE</scope>
    <source>
        <tissue evidence="1">Cladode</tissue>
    </source>
</reference>
<proteinExistence type="predicted"/>
<name>A0A7C8ZPX9_OPUST</name>
<protein>
    <submittedName>
        <fullName evidence="1">Uncharacterized protein</fullName>
    </submittedName>
</protein>
<evidence type="ECO:0000313" key="1">
    <source>
        <dbReference type="EMBL" id="MBA4647611.1"/>
    </source>
</evidence>
<dbReference type="AlphaFoldDB" id="A0A7C8ZPX9"/>
<sequence length="175" mass="18330">MTPKSAPTAGARSVLFITRRSACVMPGPPLRGILSPPDTSIMYMMKSASSLLKLAAKLSPPDSQRSMSVLYKFESSSSGPRFILISSRIAACGQPPVSTARILSSGSAPCLIKNSPSSLVNISLVTAARLYLSLKNLHKASIRAVFPVPTGPPIPTVKALSLKSLVDKGGALLLK</sequence>
<reference evidence="1" key="2">
    <citation type="submission" date="2020-07" db="EMBL/GenBank/DDBJ databases">
        <authorList>
            <person name="Vera ALvarez R."/>
            <person name="Arias-Moreno D.M."/>
            <person name="Jimenez-Jacinto V."/>
            <person name="Jimenez-Bremont J.F."/>
            <person name="Swaminathan K."/>
            <person name="Moose S.P."/>
            <person name="Guerrero-Gonzalez M.L."/>
            <person name="Marino-Ramirez L."/>
            <person name="Landsman D."/>
            <person name="Rodriguez-Kessler M."/>
            <person name="Delgado-Sanchez P."/>
        </authorList>
    </citation>
    <scope>NUCLEOTIDE SEQUENCE</scope>
    <source>
        <tissue evidence="1">Cladode</tissue>
    </source>
</reference>
<organism evidence="1">
    <name type="scientific">Opuntia streptacantha</name>
    <name type="common">Prickly pear cactus</name>
    <name type="synonym">Opuntia cardona</name>
    <dbReference type="NCBI Taxonomy" id="393608"/>
    <lineage>
        <taxon>Eukaryota</taxon>
        <taxon>Viridiplantae</taxon>
        <taxon>Streptophyta</taxon>
        <taxon>Embryophyta</taxon>
        <taxon>Tracheophyta</taxon>
        <taxon>Spermatophyta</taxon>
        <taxon>Magnoliopsida</taxon>
        <taxon>eudicotyledons</taxon>
        <taxon>Gunneridae</taxon>
        <taxon>Pentapetalae</taxon>
        <taxon>Caryophyllales</taxon>
        <taxon>Cactineae</taxon>
        <taxon>Cactaceae</taxon>
        <taxon>Opuntioideae</taxon>
        <taxon>Opuntia</taxon>
    </lineage>
</organism>
<dbReference type="EMBL" id="GISG01151116">
    <property type="protein sequence ID" value="MBA4647611.1"/>
    <property type="molecule type" value="Transcribed_RNA"/>
</dbReference>